<dbReference type="EMBL" id="JACASE010000009">
    <property type="protein sequence ID" value="KAF6435825.1"/>
    <property type="molecule type" value="Genomic_DNA"/>
</dbReference>
<gene>
    <name evidence="2" type="ORF">HJG63_012548</name>
</gene>
<protein>
    <recommendedName>
        <fullName evidence="4">Reverse transcriptase domain-containing protein</fullName>
    </recommendedName>
</protein>
<dbReference type="AlphaFoldDB" id="A0A7J8EKM6"/>
<dbReference type="PANTHER" id="PTHR31635">
    <property type="entry name" value="REVERSE TRANSCRIPTASE DOMAIN-CONTAINING PROTEIN-RELATED"/>
    <property type="match status" value="1"/>
</dbReference>
<evidence type="ECO:0000313" key="3">
    <source>
        <dbReference type="Proteomes" id="UP000593571"/>
    </source>
</evidence>
<feature type="compositionally biased region" description="Polar residues" evidence="1">
    <location>
        <begin position="1"/>
        <end position="20"/>
    </location>
</feature>
<name>A0A7J8EKM6_ROUAE</name>
<sequence>MKMSTFTTSIQHSFESPSHSNQKNNKQIKGIQIIEEESKLTLFADDIILYRENPKDFTKNPLELINEFSKVQEYKFNIQKLVAFLYTNDELYEREIKKTTSFTTASKTISYQGIKLSKQLRDLFSKIMSLKKIKDTNKWKQIPY</sequence>
<dbReference type="PANTHER" id="PTHR31635:SF196">
    <property type="entry name" value="REVERSE TRANSCRIPTASE DOMAIN-CONTAINING PROTEIN-RELATED"/>
    <property type="match status" value="1"/>
</dbReference>
<feature type="region of interest" description="Disordered" evidence="1">
    <location>
        <begin position="1"/>
        <end position="26"/>
    </location>
</feature>
<organism evidence="2 3">
    <name type="scientific">Rousettus aegyptiacus</name>
    <name type="common">Egyptian fruit bat</name>
    <name type="synonym">Pteropus aegyptiacus</name>
    <dbReference type="NCBI Taxonomy" id="9407"/>
    <lineage>
        <taxon>Eukaryota</taxon>
        <taxon>Metazoa</taxon>
        <taxon>Chordata</taxon>
        <taxon>Craniata</taxon>
        <taxon>Vertebrata</taxon>
        <taxon>Euteleostomi</taxon>
        <taxon>Mammalia</taxon>
        <taxon>Eutheria</taxon>
        <taxon>Laurasiatheria</taxon>
        <taxon>Chiroptera</taxon>
        <taxon>Yinpterochiroptera</taxon>
        <taxon>Pteropodoidea</taxon>
        <taxon>Pteropodidae</taxon>
        <taxon>Rousettinae</taxon>
        <taxon>Rousettus</taxon>
    </lineage>
</organism>
<reference evidence="2 3" key="1">
    <citation type="journal article" date="2020" name="Nature">
        <title>Six reference-quality genomes reveal evolution of bat adaptations.</title>
        <authorList>
            <person name="Jebb D."/>
            <person name="Huang Z."/>
            <person name="Pippel M."/>
            <person name="Hughes G.M."/>
            <person name="Lavrichenko K."/>
            <person name="Devanna P."/>
            <person name="Winkler S."/>
            <person name="Jermiin L.S."/>
            <person name="Skirmuntt E.C."/>
            <person name="Katzourakis A."/>
            <person name="Burkitt-Gray L."/>
            <person name="Ray D.A."/>
            <person name="Sullivan K.A.M."/>
            <person name="Roscito J.G."/>
            <person name="Kirilenko B.M."/>
            <person name="Davalos L.M."/>
            <person name="Corthals A.P."/>
            <person name="Power M.L."/>
            <person name="Jones G."/>
            <person name="Ransome R.D."/>
            <person name="Dechmann D.K.N."/>
            <person name="Locatelli A.G."/>
            <person name="Puechmaille S.J."/>
            <person name="Fedrigo O."/>
            <person name="Jarvis E.D."/>
            <person name="Hiller M."/>
            <person name="Vernes S.C."/>
            <person name="Myers E.W."/>
            <person name="Teeling E.C."/>
        </authorList>
    </citation>
    <scope>NUCLEOTIDE SEQUENCE [LARGE SCALE GENOMIC DNA]</scope>
    <source>
        <strain evidence="2">MRouAeg1</strain>
        <tissue evidence="2">Muscle</tissue>
    </source>
</reference>
<evidence type="ECO:0000313" key="2">
    <source>
        <dbReference type="EMBL" id="KAF6435825.1"/>
    </source>
</evidence>
<evidence type="ECO:0000256" key="1">
    <source>
        <dbReference type="SAM" id="MobiDB-lite"/>
    </source>
</evidence>
<proteinExistence type="predicted"/>
<comment type="caution">
    <text evidence="2">The sequence shown here is derived from an EMBL/GenBank/DDBJ whole genome shotgun (WGS) entry which is preliminary data.</text>
</comment>
<accession>A0A7J8EKM6</accession>
<dbReference type="Proteomes" id="UP000593571">
    <property type="component" value="Unassembled WGS sequence"/>
</dbReference>
<keyword evidence="3" id="KW-1185">Reference proteome</keyword>
<evidence type="ECO:0008006" key="4">
    <source>
        <dbReference type="Google" id="ProtNLM"/>
    </source>
</evidence>